<accession>A0ABV6Y8K0</accession>
<dbReference type="RefSeq" id="WP_377029784.1">
    <property type="nucleotide sequence ID" value="NZ_JBHOMY010000030.1"/>
</dbReference>
<keyword evidence="3" id="KW-1185">Reference proteome</keyword>
<evidence type="ECO:0000259" key="1">
    <source>
        <dbReference type="Pfam" id="PF00149"/>
    </source>
</evidence>
<dbReference type="Pfam" id="PF00149">
    <property type="entry name" value="Metallophos"/>
    <property type="match status" value="1"/>
</dbReference>
<organism evidence="2 3">
    <name type="scientific">Microvirga arabica</name>
    <dbReference type="NCBI Taxonomy" id="1128671"/>
    <lineage>
        <taxon>Bacteria</taxon>
        <taxon>Pseudomonadati</taxon>
        <taxon>Pseudomonadota</taxon>
        <taxon>Alphaproteobacteria</taxon>
        <taxon>Hyphomicrobiales</taxon>
        <taxon>Methylobacteriaceae</taxon>
        <taxon>Microvirga</taxon>
    </lineage>
</organism>
<evidence type="ECO:0000313" key="3">
    <source>
        <dbReference type="Proteomes" id="UP001593940"/>
    </source>
</evidence>
<dbReference type="InterPro" id="IPR004843">
    <property type="entry name" value="Calcineurin-like_PHP"/>
</dbReference>
<dbReference type="InterPro" id="IPR029052">
    <property type="entry name" value="Metallo-depent_PP-like"/>
</dbReference>
<dbReference type="Gene3D" id="3.60.21.10">
    <property type="match status" value="1"/>
</dbReference>
<reference evidence="2 3" key="1">
    <citation type="submission" date="2024-09" db="EMBL/GenBank/DDBJ databases">
        <title>Nodulacao em especies de Leguminosae Basais da Amazonia e Caracterizacao dos Rizobios e Bacterias Associadas aos Nodulos.</title>
        <authorList>
            <person name="Jambeiro I.C.A."/>
            <person name="Lopes I.S."/>
            <person name="Aguiar E.R.G.R."/>
            <person name="Santos A.F.J."/>
            <person name="Dos Santos J.M.F."/>
            <person name="Gross E."/>
        </authorList>
    </citation>
    <scope>NUCLEOTIDE SEQUENCE [LARGE SCALE GENOMIC DNA]</scope>
    <source>
        <strain evidence="2 3">BRUESC1165</strain>
    </source>
</reference>
<feature type="domain" description="Calcineurin-like phosphoesterase" evidence="1">
    <location>
        <begin position="1"/>
        <end position="96"/>
    </location>
</feature>
<comment type="caution">
    <text evidence="2">The sequence shown here is derived from an EMBL/GenBank/DDBJ whole genome shotgun (WGS) entry which is preliminary data.</text>
</comment>
<dbReference type="InterPro" id="IPR050126">
    <property type="entry name" value="Ap4A_hydrolase"/>
</dbReference>
<dbReference type="PANTHER" id="PTHR42850">
    <property type="entry name" value="METALLOPHOSPHOESTERASE"/>
    <property type="match status" value="1"/>
</dbReference>
<protein>
    <submittedName>
        <fullName evidence="2">Metallophosphoesterase</fullName>
    </submittedName>
</protein>
<name>A0ABV6Y8K0_9HYPH</name>
<dbReference type="EMBL" id="JBHOMY010000030">
    <property type="protein sequence ID" value="MFC1457390.1"/>
    <property type="molecule type" value="Genomic_DNA"/>
</dbReference>
<evidence type="ECO:0000313" key="2">
    <source>
        <dbReference type="EMBL" id="MFC1457390.1"/>
    </source>
</evidence>
<sequence>MRFDIVADVHGHASKLTALLSKLGYKLKNGTWQHQDRTLVSVGDLIDRGPEQLETVDILRRMRDEGFAHVTMGSHEHNAIGWFLSDPADPAKPMRAHSAKNRKQHQAFLDAVGEGSPLHCELVTWFTTLPLWYENLGLRVIHACWHPREIANIGPYVNADGSFTEEGVYASLTKGHPAHNAVEILLKGLEIALPEGVSFLDKDGHARTNTRIPWWDEAATTYKSAALVDEDTVALLLDIELGPEDRLPYDQDKPILFGHYWLQGEPILTDRRRLGLDYSVAKGGHLAAYLWDGEAELDPGKLIFVS</sequence>
<dbReference type="PANTHER" id="PTHR42850:SF7">
    <property type="entry name" value="BIS(5'-NUCLEOSYL)-TETRAPHOSPHATASE PRPE [ASYMMETRICAL]"/>
    <property type="match status" value="1"/>
</dbReference>
<dbReference type="Proteomes" id="UP001593940">
    <property type="component" value="Unassembled WGS sequence"/>
</dbReference>
<gene>
    <name evidence="2" type="ORF">ACETIH_11830</name>
</gene>
<dbReference type="SUPFAM" id="SSF56300">
    <property type="entry name" value="Metallo-dependent phosphatases"/>
    <property type="match status" value="1"/>
</dbReference>
<proteinExistence type="predicted"/>